<dbReference type="InterPro" id="IPR054261">
    <property type="entry name" value="DUF6992"/>
</dbReference>
<name>A0ABX1HHL0_9BACT</name>
<dbReference type="Proteomes" id="UP000717634">
    <property type="component" value="Unassembled WGS sequence"/>
</dbReference>
<protein>
    <recommendedName>
        <fullName evidence="4">DUF5683 domain-containing protein</fullName>
    </recommendedName>
</protein>
<feature type="signal peptide" evidence="1">
    <location>
        <begin position="1"/>
        <end position="21"/>
    </location>
</feature>
<feature type="chain" id="PRO_5047150787" description="DUF5683 domain-containing protein" evidence="1">
    <location>
        <begin position="22"/>
        <end position="228"/>
    </location>
</feature>
<organism evidence="2 3">
    <name type="scientific">Hymenobacter artigasi</name>
    <dbReference type="NCBI Taxonomy" id="2719616"/>
    <lineage>
        <taxon>Bacteria</taxon>
        <taxon>Pseudomonadati</taxon>
        <taxon>Bacteroidota</taxon>
        <taxon>Cytophagia</taxon>
        <taxon>Cytophagales</taxon>
        <taxon>Hymenobacteraceae</taxon>
        <taxon>Hymenobacter</taxon>
    </lineage>
</organism>
<gene>
    <name evidence="2" type="ORF">HBN54_002148</name>
</gene>
<evidence type="ECO:0000313" key="2">
    <source>
        <dbReference type="EMBL" id="NKI89550.1"/>
    </source>
</evidence>
<keyword evidence="1" id="KW-0732">Signal</keyword>
<dbReference type="Pfam" id="PF22503">
    <property type="entry name" value="DUF6992"/>
    <property type="match status" value="1"/>
</dbReference>
<accession>A0ABX1HHL0</accession>
<sequence length="228" mass="24241">MRSFFLLGCLLAVVPMVPAWAQAPADSLPRQLPASSTGLTAFAAERTRLDQRGLAVLGGWAVGNLVVGGIATSQTEGSAHYFHQMNIGWGAVNLALAGTGYLAARRASRQPAADRATNVRAQLRTENLYLFNAGLDVAYLATGVYLLEKSRNPTASGSPERWRGYGQSLLLQGGFLLLFDGLQFAAHHQHGARALYPLLSRISIGPDAVALTWPLGTPAHRTATPAIP</sequence>
<keyword evidence="3" id="KW-1185">Reference proteome</keyword>
<reference evidence="2 3" key="1">
    <citation type="submission" date="2020-03" db="EMBL/GenBank/DDBJ databases">
        <title>Genomic Encyclopedia of Type Strains, Phase IV (KMG-V): Genome sequencing to study the core and pangenomes of soil and plant-associated prokaryotes.</title>
        <authorList>
            <person name="Whitman W."/>
        </authorList>
    </citation>
    <scope>NUCLEOTIDE SEQUENCE [LARGE SCALE GENOMIC DNA]</scope>
    <source>
        <strain evidence="2 3">1B</strain>
    </source>
</reference>
<dbReference type="RefSeq" id="WP_168673166.1">
    <property type="nucleotide sequence ID" value="NZ_JAAVTK010000005.1"/>
</dbReference>
<proteinExistence type="predicted"/>
<comment type="caution">
    <text evidence="2">The sequence shown here is derived from an EMBL/GenBank/DDBJ whole genome shotgun (WGS) entry which is preliminary data.</text>
</comment>
<evidence type="ECO:0008006" key="4">
    <source>
        <dbReference type="Google" id="ProtNLM"/>
    </source>
</evidence>
<evidence type="ECO:0000256" key="1">
    <source>
        <dbReference type="SAM" id="SignalP"/>
    </source>
</evidence>
<evidence type="ECO:0000313" key="3">
    <source>
        <dbReference type="Proteomes" id="UP000717634"/>
    </source>
</evidence>
<dbReference type="EMBL" id="JAAVTK010000005">
    <property type="protein sequence ID" value="NKI89550.1"/>
    <property type="molecule type" value="Genomic_DNA"/>
</dbReference>